<keyword evidence="3" id="KW-1185">Reference proteome</keyword>
<evidence type="ECO:0000313" key="2">
    <source>
        <dbReference type="EMBL" id="MBB4123275.1"/>
    </source>
</evidence>
<gene>
    <name evidence="2" type="ORF">GGR30_003218</name>
</gene>
<feature type="compositionally biased region" description="Acidic residues" evidence="1">
    <location>
        <begin position="99"/>
        <end position="119"/>
    </location>
</feature>
<name>A0A7W6KNS9_9HYPH</name>
<evidence type="ECO:0000256" key="1">
    <source>
        <dbReference type="SAM" id="MobiDB-lite"/>
    </source>
</evidence>
<evidence type="ECO:0000313" key="3">
    <source>
        <dbReference type="Proteomes" id="UP000530571"/>
    </source>
</evidence>
<comment type="caution">
    <text evidence="2">The sequence shown here is derived from an EMBL/GenBank/DDBJ whole genome shotgun (WGS) entry which is preliminary data.</text>
</comment>
<protein>
    <submittedName>
        <fullName evidence="2">Uncharacterized protein</fullName>
    </submittedName>
</protein>
<feature type="region of interest" description="Disordered" evidence="1">
    <location>
        <begin position="38"/>
        <end position="167"/>
    </location>
</feature>
<dbReference type="AlphaFoldDB" id="A0A7W6KNS9"/>
<organism evidence="2 3">
    <name type="scientific">Martelella radicis</name>
    <dbReference type="NCBI Taxonomy" id="1397476"/>
    <lineage>
        <taxon>Bacteria</taxon>
        <taxon>Pseudomonadati</taxon>
        <taxon>Pseudomonadota</taxon>
        <taxon>Alphaproteobacteria</taxon>
        <taxon>Hyphomicrobiales</taxon>
        <taxon>Aurantimonadaceae</taxon>
        <taxon>Martelella</taxon>
    </lineage>
</organism>
<reference evidence="2 3" key="1">
    <citation type="submission" date="2020-08" db="EMBL/GenBank/DDBJ databases">
        <title>Genomic Encyclopedia of Type Strains, Phase IV (KMG-IV): sequencing the most valuable type-strain genomes for metagenomic binning, comparative biology and taxonomic classification.</title>
        <authorList>
            <person name="Goeker M."/>
        </authorList>
    </citation>
    <scope>NUCLEOTIDE SEQUENCE [LARGE SCALE GENOMIC DNA]</scope>
    <source>
        <strain evidence="2 3">DSM 28101</strain>
    </source>
</reference>
<dbReference type="Proteomes" id="UP000530571">
    <property type="component" value="Unassembled WGS sequence"/>
</dbReference>
<accession>A0A7W6KNS9</accession>
<feature type="compositionally biased region" description="Acidic residues" evidence="1">
    <location>
        <begin position="138"/>
        <end position="147"/>
    </location>
</feature>
<sequence>MNTHFREQENFVRILELTPELRKRIERTIEHLVSLLDDYDGEPDAEPLLGWTDEEVPHRKYYAPTGEGEDEDDGTAEPLLGWPNQNERTGSHPITDAMSCDEDREFDDSDCEESGDENEPSLGWTLAGAIGDSGIEPDREDDGDDLEPFCGWSEDRDQDGEERLTERGLQEWSVGGNFYGTGVRDGRALLARIPRKRQSARYMPS</sequence>
<proteinExistence type="predicted"/>
<dbReference type="EMBL" id="JACIDZ010000011">
    <property type="protein sequence ID" value="MBB4123275.1"/>
    <property type="molecule type" value="Genomic_DNA"/>
</dbReference>
<dbReference type="RefSeq" id="WP_183488088.1">
    <property type="nucleotide sequence ID" value="NZ_JACIDZ010000011.1"/>
</dbReference>